<organism evidence="1 2">
    <name type="scientific">Ancylobacter novellus</name>
    <name type="common">Thiobacillus novellus</name>
    <dbReference type="NCBI Taxonomy" id="921"/>
    <lineage>
        <taxon>Bacteria</taxon>
        <taxon>Pseudomonadati</taxon>
        <taxon>Pseudomonadota</taxon>
        <taxon>Alphaproteobacteria</taxon>
        <taxon>Hyphomicrobiales</taxon>
        <taxon>Xanthobacteraceae</taxon>
        <taxon>Ancylobacter</taxon>
    </lineage>
</organism>
<proteinExistence type="predicted"/>
<dbReference type="EMBL" id="QFPN01000014">
    <property type="protein sequence ID" value="PZQ10784.1"/>
    <property type="molecule type" value="Genomic_DNA"/>
</dbReference>
<name>A0A2W5K5F4_ANCNO</name>
<gene>
    <name evidence="1" type="ORF">DI565_19595</name>
</gene>
<sequence>MVQHRTMGKEFQMDTAAESVDQVKEFENLILFSHRFNSLLKNSTVFEGAGLSIASFSLLSVVAAEAGVPVHKAFLKAAITDKDEQKSMRQDLTAEGLVVEKSIGGGRKGLEITDKGLAAVERVRAELLEAVGKAEVKSWKAVPRLASIVRTLRPVLTAPEAAADPS</sequence>
<dbReference type="Proteomes" id="UP000249577">
    <property type="component" value="Unassembled WGS sequence"/>
</dbReference>
<evidence type="ECO:0000313" key="2">
    <source>
        <dbReference type="Proteomes" id="UP000249577"/>
    </source>
</evidence>
<accession>A0A2W5K5F4</accession>
<comment type="caution">
    <text evidence="1">The sequence shown here is derived from an EMBL/GenBank/DDBJ whole genome shotgun (WGS) entry which is preliminary data.</text>
</comment>
<reference evidence="1 2" key="1">
    <citation type="submission" date="2017-08" db="EMBL/GenBank/DDBJ databases">
        <title>Infants hospitalized years apart are colonized by the same room-sourced microbial strains.</title>
        <authorList>
            <person name="Brooks B."/>
            <person name="Olm M.R."/>
            <person name="Firek B.A."/>
            <person name="Baker R."/>
            <person name="Thomas B.C."/>
            <person name="Morowitz M.J."/>
            <person name="Banfield J.F."/>
        </authorList>
    </citation>
    <scope>NUCLEOTIDE SEQUENCE [LARGE SCALE GENOMIC DNA]</scope>
    <source>
        <strain evidence="1">S2_005_003_R2_43</strain>
    </source>
</reference>
<dbReference type="AlphaFoldDB" id="A0A2W5K5F4"/>
<protein>
    <submittedName>
        <fullName evidence="1">Uncharacterized protein</fullName>
    </submittedName>
</protein>
<evidence type="ECO:0000313" key="1">
    <source>
        <dbReference type="EMBL" id="PZQ10784.1"/>
    </source>
</evidence>